<keyword evidence="4" id="KW-0804">Transcription</keyword>
<dbReference type="Pfam" id="PF03466">
    <property type="entry name" value="LysR_substrate"/>
    <property type="match status" value="1"/>
</dbReference>
<evidence type="ECO:0000256" key="1">
    <source>
        <dbReference type="ARBA" id="ARBA00009437"/>
    </source>
</evidence>
<protein>
    <submittedName>
        <fullName evidence="6">LysR family transcriptional regulator</fullName>
    </submittedName>
</protein>
<keyword evidence="7" id="KW-1185">Reference proteome</keyword>
<evidence type="ECO:0000256" key="3">
    <source>
        <dbReference type="ARBA" id="ARBA00023125"/>
    </source>
</evidence>
<dbReference type="InterPro" id="IPR036388">
    <property type="entry name" value="WH-like_DNA-bd_sf"/>
</dbReference>
<dbReference type="PANTHER" id="PTHR30118:SF15">
    <property type="entry name" value="TRANSCRIPTIONAL REGULATORY PROTEIN"/>
    <property type="match status" value="1"/>
</dbReference>
<dbReference type="InterPro" id="IPR000847">
    <property type="entry name" value="LysR_HTH_N"/>
</dbReference>
<feature type="domain" description="HTH lysR-type" evidence="5">
    <location>
        <begin position="12"/>
        <end position="69"/>
    </location>
</feature>
<dbReference type="GO" id="GO:0003700">
    <property type="term" value="F:DNA-binding transcription factor activity"/>
    <property type="evidence" value="ECO:0007669"/>
    <property type="project" value="InterPro"/>
</dbReference>
<dbReference type="InterPro" id="IPR050389">
    <property type="entry name" value="LysR-type_TF"/>
</dbReference>
<dbReference type="SUPFAM" id="SSF46785">
    <property type="entry name" value="Winged helix' DNA-binding domain"/>
    <property type="match status" value="1"/>
</dbReference>
<dbReference type="Proteomes" id="UP000247811">
    <property type="component" value="Unassembled WGS sequence"/>
</dbReference>
<organism evidence="6 7">
    <name type="scientific">Sphaerotilus hippei</name>
    <dbReference type="NCBI Taxonomy" id="744406"/>
    <lineage>
        <taxon>Bacteria</taxon>
        <taxon>Pseudomonadati</taxon>
        <taxon>Pseudomonadota</taxon>
        <taxon>Betaproteobacteria</taxon>
        <taxon>Burkholderiales</taxon>
        <taxon>Sphaerotilaceae</taxon>
        <taxon>Sphaerotilus</taxon>
    </lineage>
</organism>
<evidence type="ECO:0000313" key="7">
    <source>
        <dbReference type="Proteomes" id="UP000247811"/>
    </source>
</evidence>
<dbReference type="InterPro" id="IPR005119">
    <property type="entry name" value="LysR_subst-bd"/>
</dbReference>
<reference evidence="6 7" key="1">
    <citation type="submission" date="2018-05" db="EMBL/GenBank/DDBJ databases">
        <title>Genomic Encyclopedia of Type Strains, Phase IV (KMG-IV): sequencing the most valuable type-strain genomes for metagenomic binning, comparative biology and taxonomic classification.</title>
        <authorList>
            <person name="Goeker M."/>
        </authorList>
    </citation>
    <scope>NUCLEOTIDE SEQUENCE [LARGE SCALE GENOMIC DNA]</scope>
    <source>
        <strain evidence="6 7">DSM 566</strain>
    </source>
</reference>
<comment type="similarity">
    <text evidence="1">Belongs to the LysR transcriptional regulatory family.</text>
</comment>
<evidence type="ECO:0000256" key="4">
    <source>
        <dbReference type="ARBA" id="ARBA00023163"/>
    </source>
</evidence>
<dbReference type="SUPFAM" id="SSF53850">
    <property type="entry name" value="Periplasmic binding protein-like II"/>
    <property type="match status" value="1"/>
</dbReference>
<dbReference type="AlphaFoldDB" id="A0A318H6R2"/>
<keyword evidence="3" id="KW-0238">DNA-binding</keyword>
<gene>
    <name evidence="6" type="ORF">C7444_11031</name>
</gene>
<evidence type="ECO:0000313" key="6">
    <source>
        <dbReference type="EMBL" id="PXW95186.1"/>
    </source>
</evidence>
<evidence type="ECO:0000256" key="2">
    <source>
        <dbReference type="ARBA" id="ARBA00023015"/>
    </source>
</evidence>
<accession>A0A318H6R2</accession>
<dbReference type="EMBL" id="QJJS01000010">
    <property type="protein sequence ID" value="PXW95186.1"/>
    <property type="molecule type" value="Genomic_DNA"/>
</dbReference>
<name>A0A318H6R2_9BURK</name>
<proteinExistence type="inferred from homology"/>
<keyword evidence="2" id="KW-0805">Transcription regulation</keyword>
<sequence length="315" mass="33790">MKIISMADIRTLDLNLLKAFDALMDERSVTRAAARLALTQPAVSGMLTRLREAFDDPLFVRSARGVVPTARAEALAPAVRQVLLEVAAMLQPLSFDPATAALTMTVAATDYALRAVVLPWLTALRARAPGVRVAVQPVDDSRVAAQLERGEVDLALTTPQAAPPDVHARHLFDERYVCVTRSGHPALAAGALTLDAFCALDHALVSYGGSPFEGATDRALATLGRQRRVVASVGSFLMLPELLRRTDLIAVAPARLIERESGLATCEPPLAVPGFTKLAVWHERRHRDAGQRWARELLFEACVPASASGSRSGAP</sequence>
<dbReference type="Gene3D" id="1.10.10.10">
    <property type="entry name" value="Winged helix-like DNA-binding domain superfamily/Winged helix DNA-binding domain"/>
    <property type="match status" value="1"/>
</dbReference>
<dbReference type="PROSITE" id="PS50931">
    <property type="entry name" value="HTH_LYSR"/>
    <property type="match status" value="1"/>
</dbReference>
<dbReference type="Gene3D" id="3.40.190.10">
    <property type="entry name" value="Periplasmic binding protein-like II"/>
    <property type="match status" value="2"/>
</dbReference>
<dbReference type="InterPro" id="IPR036390">
    <property type="entry name" value="WH_DNA-bd_sf"/>
</dbReference>
<evidence type="ECO:0000259" key="5">
    <source>
        <dbReference type="PROSITE" id="PS50931"/>
    </source>
</evidence>
<comment type="caution">
    <text evidence="6">The sequence shown here is derived from an EMBL/GenBank/DDBJ whole genome shotgun (WGS) entry which is preliminary data.</text>
</comment>
<dbReference type="GO" id="GO:0003677">
    <property type="term" value="F:DNA binding"/>
    <property type="evidence" value="ECO:0007669"/>
    <property type="project" value="UniProtKB-KW"/>
</dbReference>
<dbReference type="Pfam" id="PF00126">
    <property type="entry name" value="HTH_1"/>
    <property type="match status" value="1"/>
</dbReference>
<dbReference type="PANTHER" id="PTHR30118">
    <property type="entry name" value="HTH-TYPE TRANSCRIPTIONAL REGULATOR LEUO-RELATED"/>
    <property type="match status" value="1"/>
</dbReference>
<dbReference type="PRINTS" id="PR00039">
    <property type="entry name" value="HTHLYSR"/>
</dbReference>